<reference evidence="2 3" key="1">
    <citation type="submission" date="2019-03" db="EMBL/GenBank/DDBJ databases">
        <title>Draft genome sequences of novel Actinobacteria.</title>
        <authorList>
            <person name="Sahin N."/>
            <person name="Ay H."/>
            <person name="Saygin H."/>
        </authorList>
    </citation>
    <scope>NUCLEOTIDE SEQUENCE [LARGE SCALE GENOMIC DNA]</scope>
    <source>
        <strain evidence="2 3">DSM 45347</strain>
    </source>
</reference>
<organism evidence="2 3">
    <name type="scientific">Actinomadura bangladeshensis</name>
    <dbReference type="NCBI Taxonomy" id="453573"/>
    <lineage>
        <taxon>Bacteria</taxon>
        <taxon>Bacillati</taxon>
        <taxon>Actinomycetota</taxon>
        <taxon>Actinomycetes</taxon>
        <taxon>Streptosporangiales</taxon>
        <taxon>Thermomonosporaceae</taxon>
        <taxon>Actinomadura</taxon>
    </lineage>
</organism>
<gene>
    <name evidence="2" type="ORF">E1284_33385</name>
</gene>
<evidence type="ECO:0000313" key="3">
    <source>
        <dbReference type="Proteomes" id="UP000295431"/>
    </source>
</evidence>
<evidence type="ECO:0000313" key="2">
    <source>
        <dbReference type="EMBL" id="TDC06762.1"/>
    </source>
</evidence>
<dbReference type="Proteomes" id="UP000295431">
    <property type="component" value="Unassembled WGS sequence"/>
</dbReference>
<feature type="region of interest" description="Disordered" evidence="1">
    <location>
        <begin position="137"/>
        <end position="157"/>
    </location>
</feature>
<evidence type="ECO:0008006" key="4">
    <source>
        <dbReference type="Google" id="ProtNLM"/>
    </source>
</evidence>
<sequence length="157" mass="17465">MSTTIHPDSVTFSDLSRNPRAVAERASKLGRVRVTHRDAPDFFLTVADREERRDETLATASRIFIALMKHDPGARELLLAMPDVFPWVHHLSTDEVRAFTVELVEALSDAAELDLDASIDEVITGWRATARIKADPQQHADAVRPTSGDFGQVEVHP</sequence>
<dbReference type="AlphaFoldDB" id="A0A4R4NIM9"/>
<proteinExistence type="predicted"/>
<accession>A0A4R4NIM9</accession>
<dbReference type="OrthoDB" id="3378334at2"/>
<dbReference type="RefSeq" id="WP_131944158.1">
    <property type="nucleotide sequence ID" value="NZ_BAAAMX010000078.1"/>
</dbReference>
<comment type="caution">
    <text evidence="2">The sequence shown here is derived from an EMBL/GenBank/DDBJ whole genome shotgun (WGS) entry which is preliminary data.</text>
</comment>
<evidence type="ECO:0000256" key="1">
    <source>
        <dbReference type="SAM" id="MobiDB-lite"/>
    </source>
</evidence>
<keyword evidence="3" id="KW-1185">Reference proteome</keyword>
<protein>
    <recommendedName>
        <fullName evidence="4">Prevent-host-death family protein</fullName>
    </recommendedName>
</protein>
<name>A0A4R4NIM9_9ACTN</name>
<dbReference type="EMBL" id="SMJW01000259">
    <property type="protein sequence ID" value="TDC06762.1"/>
    <property type="molecule type" value="Genomic_DNA"/>
</dbReference>